<dbReference type="GO" id="GO:0000049">
    <property type="term" value="F:tRNA binding"/>
    <property type="evidence" value="ECO:0007669"/>
    <property type="project" value="TreeGrafter"/>
</dbReference>
<dbReference type="Pfam" id="PF03481">
    <property type="entry name" value="Sua5_C"/>
    <property type="match status" value="1"/>
</dbReference>
<evidence type="ECO:0000256" key="5">
    <source>
        <dbReference type="ARBA" id="ARBA00022490"/>
    </source>
</evidence>
<dbReference type="FunFam" id="3.90.870.10:FF:000008">
    <property type="entry name" value="Threonylcarbamoyl-AMP synthase"/>
    <property type="match status" value="1"/>
</dbReference>
<evidence type="ECO:0000313" key="16">
    <source>
        <dbReference type="Proteomes" id="UP001432202"/>
    </source>
</evidence>
<feature type="binding site" evidence="13">
    <location>
        <position position="59"/>
    </location>
    <ligand>
        <name>ATP</name>
        <dbReference type="ChEBI" id="CHEBI:30616"/>
    </ligand>
</feature>
<evidence type="ECO:0000256" key="3">
    <source>
        <dbReference type="ARBA" id="ARBA00012584"/>
    </source>
</evidence>
<keyword evidence="16" id="KW-1185">Reference proteome</keyword>
<evidence type="ECO:0000259" key="14">
    <source>
        <dbReference type="PROSITE" id="PS51163"/>
    </source>
</evidence>
<evidence type="ECO:0000256" key="12">
    <source>
        <dbReference type="PIRNR" id="PIRNR004930"/>
    </source>
</evidence>
<dbReference type="EC" id="2.7.7.87" evidence="3 12"/>
<dbReference type="Gene3D" id="3.90.870.10">
    <property type="entry name" value="DHBP synthase"/>
    <property type="match status" value="1"/>
</dbReference>
<accession>A0AAX4L0K9</accession>
<dbReference type="Pfam" id="PF01300">
    <property type="entry name" value="Sua5_yciO_yrdC"/>
    <property type="match status" value="1"/>
</dbReference>
<dbReference type="PROSITE" id="PS51163">
    <property type="entry name" value="YRDC"/>
    <property type="match status" value="1"/>
</dbReference>
<dbReference type="PIRSF" id="PIRSF004930">
    <property type="entry name" value="Tln_factor_SUA5"/>
    <property type="match status" value="1"/>
</dbReference>
<keyword evidence="9 12" id="KW-0547">Nucleotide-binding</keyword>
<dbReference type="InterPro" id="IPR038385">
    <property type="entry name" value="Sua5/YwlC_C"/>
</dbReference>
<dbReference type="GO" id="GO:0005737">
    <property type="term" value="C:cytoplasm"/>
    <property type="evidence" value="ECO:0007669"/>
    <property type="project" value="UniProtKB-SubCell"/>
</dbReference>
<feature type="binding site" evidence="13">
    <location>
        <position position="63"/>
    </location>
    <ligand>
        <name>ATP</name>
        <dbReference type="ChEBI" id="CHEBI:30616"/>
    </ligand>
</feature>
<evidence type="ECO:0000256" key="11">
    <source>
        <dbReference type="ARBA" id="ARBA00048366"/>
    </source>
</evidence>
<gene>
    <name evidence="15" type="ORF">V6M85_11860</name>
</gene>
<evidence type="ECO:0000256" key="13">
    <source>
        <dbReference type="PIRSR" id="PIRSR004930-1"/>
    </source>
</evidence>
<feature type="binding site" evidence="13">
    <location>
        <position position="196"/>
    </location>
    <ligand>
        <name>ATP</name>
        <dbReference type="ChEBI" id="CHEBI:30616"/>
    </ligand>
</feature>
<keyword evidence="7 12" id="KW-0819">tRNA processing</keyword>
<dbReference type="GeneID" id="89337475"/>
<feature type="binding site" evidence="13">
    <location>
        <position position="152"/>
    </location>
    <ligand>
        <name>ATP</name>
        <dbReference type="ChEBI" id="CHEBI:30616"/>
    </ligand>
</feature>
<name>A0AAX4L0K9_9CREN</name>
<evidence type="ECO:0000256" key="4">
    <source>
        <dbReference type="ARBA" id="ARBA00015492"/>
    </source>
</evidence>
<feature type="binding site" evidence="13">
    <location>
        <position position="122"/>
    </location>
    <ligand>
        <name>L-threonine</name>
        <dbReference type="ChEBI" id="CHEBI:57926"/>
    </ligand>
</feature>
<dbReference type="FunFam" id="3.40.50.11030:FF:000001">
    <property type="entry name" value="Threonylcarbamoyl-AMP synthase"/>
    <property type="match status" value="1"/>
</dbReference>
<organism evidence="15 16">
    <name type="scientific">Sulfolobus tengchongensis</name>
    <dbReference type="NCBI Taxonomy" id="207809"/>
    <lineage>
        <taxon>Archaea</taxon>
        <taxon>Thermoproteota</taxon>
        <taxon>Thermoprotei</taxon>
        <taxon>Sulfolobales</taxon>
        <taxon>Sulfolobaceae</taxon>
        <taxon>Sulfolobus</taxon>
    </lineage>
</organism>
<keyword evidence="6 12" id="KW-0808">Transferase</keyword>
<comment type="similarity">
    <text evidence="2 12">Belongs to the SUA5 family.</text>
</comment>
<dbReference type="InterPro" id="IPR006070">
    <property type="entry name" value="Sua5-like_dom"/>
</dbReference>
<feature type="binding site" evidence="13">
    <location>
        <position position="237"/>
    </location>
    <ligand>
        <name>ATP</name>
        <dbReference type="ChEBI" id="CHEBI:30616"/>
    </ligand>
</feature>
<evidence type="ECO:0000256" key="1">
    <source>
        <dbReference type="ARBA" id="ARBA00004496"/>
    </source>
</evidence>
<reference evidence="15 16" key="1">
    <citation type="submission" date="2024-02" db="EMBL/GenBank/DDBJ databases">
        <title>STSV induces naive adaptation in Sulfolobus.</title>
        <authorList>
            <person name="Xiang X."/>
            <person name="Song M."/>
        </authorList>
    </citation>
    <scope>NUCLEOTIDE SEQUENCE [LARGE SCALE GENOMIC DNA]</scope>
    <source>
        <strain evidence="15 16">RT2</strain>
    </source>
</reference>
<dbReference type="AlphaFoldDB" id="A0AAX4L0K9"/>
<evidence type="ECO:0000313" key="15">
    <source>
        <dbReference type="EMBL" id="WWQ60130.1"/>
    </source>
</evidence>
<evidence type="ECO:0000256" key="10">
    <source>
        <dbReference type="ARBA" id="ARBA00022840"/>
    </source>
</evidence>
<proteinExistence type="inferred from homology"/>
<evidence type="ECO:0000256" key="8">
    <source>
        <dbReference type="ARBA" id="ARBA00022695"/>
    </source>
</evidence>
<feature type="binding site" evidence="13">
    <location>
        <position position="68"/>
    </location>
    <ligand>
        <name>L-threonine</name>
        <dbReference type="ChEBI" id="CHEBI:57926"/>
    </ligand>
</feature>
<dbReference type="EMBL" id="CP146016">
    <property type="protein sequence ID" value="WWQ60130.1"/>
    <property type="molecule type" value="Genomic_DNA"/>
</dbReference>
<dbReference type="GO" id="GO:0005524">
    <property type="term" value="F:ATP binding"/>
    <property type="evidence" value="ECO:0007669"/>
    <property type="project" value="UniProtKB-UniRule"/>
</dbReference>
<protein>
    <recommendedName>
        <fullName evidence="4 12">Threonylcarbamoyl-AMP synthase</fullName>
        <shortName evidence="12">TC-AMP synthase</shortName>
        <ecNumber evidence="3 12">2.7.7.87</ecNumber>
    </recommendedName>
    <alternativeName>
        <fullName evidence="12">L-threonylcarbamoyladenylate synthase</fullName>
    </alternativeName>
</protein>
<dbReference type="GO" id="GO:0008033">
    <property type="term" value="P:tRNA processing"/>
    <property type="evidence" value="ECO:0007669"/>
    <property type="project" value="UniProtKB-KW"/>
</dbReference>
<feature type="binding site" evidence="13">
    <location>
        <position position="144"/>
    </location>
    <ligand>
        <name>ATP</name>
        <dbReference type="ChEBI" id="CHEBI:30616"/>
    </ligand>
</feature>
<comment type="subcellular location">
    <subcellularLocation>
        <location evidence="1 12">Cytoplasm</location>
    </subcellularLocation>
</comment>
<evidence type="ECO:0000256" key="7">
    <source>
        <dbReference type="ARBA" id="ARBA00022694"/>
    </source>
</evidence>
<dbReference type="GO" id="GO:0006450">
    <property type="term" value="P:regulation of translational fidelity"/>
    <property type="evidence" value="ECO:0007669"/>
    <property type="project" value="TreeGrafter"/>
</dbReference>
<comment type="function">
    <text evidence="12">Required for the formation of a threonylcarbamoyl group on adenosine at position 37 (t(6)A37) in tRNAs that read codons beginning with adenine.</text>
</comment>
<dbReference type="NCBIfam" id="TIGR00057">
    <property type="entry name" value="L-threonylcarbamoyladenylate synthase"/>
    <property type="match status" value="1"/>
</dbReference>
<dbReference type="RefSeq" id="WP_338600375.1">
    <property type="nucleotide sequence ID" value="NZ_CP146016.1"/>
</dbReference>
<dbReference type="InterPro" id="IPR005145">
    <property type="entry name" value="Sua5_C"/>
</dbReference>
<feature type="domain" description="YrdC-like" evidence="14">
    <location>
        <begin position="14"/>
        <end position="200"/>
    </location>
</feature>
<keyword evidence="8 12" id="KW-0548">Nucleotidyltransferase</keyword>
<feature type="binding site" evidence="13">
    <location>
        <position position="36"/>
    </location>
    <ligand>
        <name>L-threonine</name>
        <dbReference type="ChEBI" id="CHEBI:57926"/>
    </ligand>
</feature>
<dbReference type="InterPro" id="IPR050156">
    <property type="entry name" value="TC-AMP_synthase_SUA5"/>
</dbReference>
<feature type="binding site" evidence="13">
    <location>
        <position position="142"/>
    </location>
    <ligand>
        <name>L-threonine</name>
        <dbReference type="ChEBI" id="CHEBI:57926"/>
    </ligand>
</feature>
<feature type="binding site" evidence="13">
    <location>
        <position position="118"/>
    </location>
    <ligand>
        <name>ATP</name>
        <dbReference type="ChEBI" id="CHEBI:30616"/>
    </ligand>
</feature>
<dbReference type="GO" id="GO:0061710">
    <property type="term" value="F:L-threonylcarbamoyladenylate synthase"/>
    <property type="evidence" value="ECO:0007669"/>
    <property type="project" value="UniProtKB-EC"/>
</dbReference>
<evidence type="ECO:0000256" key="9">
    <source>
        <dbReference type="ARBA" id="ARBA00022741"/>
    </source>
</evidence>
<keyword evidence="10 12" id="KW-0067">ATP-binding</keyword>
<evidence type="ECO:0000256" key="6">
    <source>
        <dbReference type="ARBA" id="ARBA00022679"/>
    </source>
</evidence>
<keyword evidence="5 12" id="KW-0963">Cytoplasm</keyword>
<dbReference type="Gene3D" id="3.40.50.11030">
    <property type="entry name" value="Threonylcarbamoyl-AMP synthase, C-terminal domain"/>
    <property type="match status" value="1"/>
</dbReference>
<sequence>MTEVIKVDPLYPELDKIKRAASVIRAGGTVVFPTETVYGLGANALNPEAVKKIFIAKNRPMDNPLIVHIERLDQLQEVAMEIPEEIINIAKIVWPGPLTFVLKKTDKVPKETTGGLDTVAVRMPAHPIALALIRESGVPIAAPSANLATKPSPTRAEHVIDDLYGKVDMILDGGETFFGVESTVINVTVNPPVLLRPGPFSVEELEKIFGKIVVPEQAKGTGEFSVALAPGMKYKHYAPSKKLLVVENRGILRDVIKELIEIGYRVALLCAKEVCKEFQAEKVEIIELGSERNLYEISKNLFDSFRKLDKLDVDIGVIHSFSERGIGLAIMNRTRKASGFSSIYNKEDVWKYVSDKVK</sequence>
<evidence type="ECO:0000256" key="2">
    <source>
        <dbReference type="ARBA" id="ARBA00007663"/>
    </source>
</evidence>
<dbReference type="InterPro" id="IPR017945">
    <property type="entry name" value="DHBP_synth_RibB-like_a/b_dom"/>
</dbReference>
<comment type="catalytic activity">
    <reaction evidence="11 12">
        <text>L-threonine + hydrogencarbonate + ATP = L-threonylcarbamoyladenylate + diphosphate + H2O</text>
        <dbReference type="Rhea" id="RHEA:36407"/>
        <dbReference type="ChEBI" id="CHEBI:15377"/>
        <dbReference type="ChEBI" id="CHEBI:17544"/>
        <dbReference type="ChEBI" id="CHEBI:30616"/>
        <dbReference type="ChEBI" id="CHEBI:33019"/>
        <dbReference type="ChEBI" id="CHEBI:57926"/>
        <dbReference type="ChEBI" id="CHEBI:73682"/>
        <dbReference type="EC" id="2.7.7.87"/>
    </reaction>
</comment>
<dbReference type="SUPFAM" id="SSF55821">
    <property type="entry name" value="YrdC/RibB"/>
    <property type="match status" value="1"/>
</dbReference>
<dbReference type="PANTHER" id="PTHR17490:SF16">
    <property type="entry name" value="THREONYLCARBAMOYL-AMP SYNTHASE"/>
    <property type="match status" value="1"/>
</dbReference>
<dbReference type="PANTHER" id="PTHR17490">
    <property type="entry name" value="SUA5"/>
    <property type="match status" value="1"/>
</dbReference>
<dbReference type="Proteomes" id="UP001432202">
    <property type="component" value="Chromosome"/>
</dbReference>
<dbReference type="InterPro" id="IPR010923">
    <property type="entry name" value="T(6)A37_SUA5"/>
</dbReference>
<feature type="binding site" evidence="13">
    <location>
        <position position="182"/>
    </location>
    <ligand>
        <name>L-threonine</name>
        <dbReference type="ChEBI" id="CHEBI:57926"/>
    </ligand>
</feature>
<dbReference type="GO" id="GO:0003725">
    <property type="term" value="F:double-stranded RNA binding"/>
    <property type="evidence" value="ECO:0007669"/>
    <property type="project" value="UniProtKB-UniRule"/>
</dbReference>